<gene>
    <name evidence="1" type="ORF">Cvel_5924.t2</name>
</gene>
<name>A0A0K6S8B9_9ALVE</name>
<dbReference type="EMBL" id="CDMZ01002028">
    <property type="protein sequence ID" value="CUC09914.1"/>
    <property type="molecule type" value="Genomic_DNA"/>
</dbReference>
<evidence type="ECO:0000313" key="1">
    <source>
        <dbReference type="EMBL" id="CUC09914.1"/>
    </source>
</evidence>
<reference evidence="1" key="1">
    <citation type="submission" date="2014-11" db="EMBL/GenBank/DDBJ databases">
        <title>Molecular phylogeny of cliff fern family Woodsiaceae with morphological implications.</title>
        <authorList>
            <person name="Shao Y.-Z."/>
            <person name="Wei R."/>
            <person name="Zhang X.-C."/>
        </authorList>
    </citation>
    <scope>NUCLEOTIDE SEQUENCE</scope>
</reference>
<dbReference type="AlphaFoldDB" id="A0A0K6S8B9"/>
<organism evidence="1">
    <name type="scientific">Chromera velia CCMP2878</name>
    <dbReference type="NCBI Taxonomy" id="1169474"/>
    <lineage>
        <taxon>Eukaryota</taxon>
        <taxon>Sar</taxon>
        <taxon>Alveolata</taxon>
        <taxon>Colpodellida</taxon>
        <taxon>Chromeraceae</taxon>
        <taxon>Chromera</taxon>
    </lineage>
</organism>
<sequence length="112" mass="12278">MGVYVRGLLVPLIDFRSLLSGTNRHDSGLAAAGLLSGGFTVQLKAAFDRCRHKRFSDSKRTQVQLCFLEEEGEHGMGGVCVEEWVGERKPAASVAMFAHGRLDEFPLFPISP</sequence>
<protein>
    <submittedName>
        <fullName evidence="1">Uncharacterized protein</fullName>
    </submittedName>
</protein>
<dbReference type="VEuPathDB" id="CryptoDB:Cvel_5924"/>
<accession>A0A0K6S8B9</accession>
<proteinExistence type="predicted"/>